<evidence type="ECO:0000313" key="3">
    <source>
        <dbReference type="EMBL" id="OEO32237.1"/>
    </source>
</evidence>
<dbReference type="GO" id="GO:0016491">
    <property type="term" value="F:oxidoreductase activity"/>
    <property type="evidence" value="ECO:0007669"/>
    <property type="project" value="InterPro"/>
</dbReference>
<comment type="caution">
    <text evidence="3">The sequence shown here is derived from an EMBL/GenBank/DDBJ whole genome shotgun (WGS) entry which is preliminary data.</text>
</comment>
<organism evidence="3 4">
    <name type="scientific">Devosia insulae DS-56</name>
    <dbReference type="NCBI Taxonomy" id="1116389"/>
    <lineage>
        <taxon>Bacteria</taxon>
        <taxon>Pseudomonadati</taxon>
        <taxon>Pseudomonadota</taxon>
        <taxon>Alphaproteobacteria</taxon>
        <taxon>Hyphomicrobiales</taxon>
        <taxon>Devosiaceae</taxon>
        <taxon>Devosia</taxon>
    </lineage>
</organism>
<dbReference type="Proteomes" id="UP000095463">
    <property type="component" value="Unassembled WGS sequence"/>
</dbReference>
<feature type="domain" description="Nitroreductase" evidence="1">
    <location>
        <begin position="280"/>
        <end position="445"/>
    </location>
</feature>
<keyword evidence="4" id="KW-1185">Reference proteome</keyword>
<evidence type="ECO:0000259" key="1">
    <source>
        <dbReference type="Pfam" id="PF00881"/>
    </source>
</evidence>
<dbReference type="SUPFAM" id="SSF55469">
    <property type="entry name" value="FMN-dependent nitroreductase-like"/>
    <property type="match status" value="1"/>
</dbReference>
<dbReference type="Pfam" id="PF00881">
    <property type="entry name" value="Nitroreductase"/>
    <property type="match status" value="1"/>
</dbReference>
<gene>
    <name evidence="3" type="ORF">VW23_012395</name>
</gene>
<dbReference type="InterPro" id="IPR020051">
    <property type="entry name" value="SagB-type_dehydrogenase"/>
</dbReference>
<sequence length="461" mass="49669">MTPELRAFGEVDRRIQLFWRPGVRANLVDGRVVVEFANVRIRFPDQVTPFETLFRQLETGLPRSELVSTVQSGDSQVSIELLAAIDGLSRRGLLEHAVLTSGGAELLRFLPQMPSFALGQRWLSPDARLTLSSFALVRRVGGGLLLESPLSDAAVRLTAAALPLLGVLDGRPAREVAAAVGDDLAACLPLLLDAQLLVSGASEQGGLTGHEGVSLGTWDFHDLLFHARSRGGRHAYASGAVYGREAVATEPVAHKTLPAGERFAMPPPSALPPVKLGQVLRDRHSIREHDDADPITLTEVATVLHHAIQPSARSSRPYPSGGGLYEQEIYLCVRACAGLPRGFYYYDSRGMNLVRLPASDDDMNGIMGSARASLDAKAPPQVVVSIAARFALVGWRYRSIAYATMLRNAGALYQTFYLVAQALGLAACGIGNGDIDRFQRITGQSFLEEGTVGEFALGRRP</sequence>
<dbReference type="Pfam" id="PF22767">
    <property type="entry name" value="ThcOx"/>
    <property type="match status" value="1"/>
</dbReference>
<dbReference type="PANTHER" id="PTHR43745:SF2">
    <property type="entry name" value="NITROREDUCTASE MJ1384-RELATED"/>
    <property type="match status" value="1"/>
</dbReference>
<proteinExistence type="predicted"/>
<accession>A0A1E5XUF8</accession>
<dbReference type="AlphaFoldDB" id="A0A1E5XUF8"/>
<dbReference type="RefSeq" id="WP_069908574.1">
    <property type="nucleotide sequence ID" value="NZ_LAJE02000080.1"/>
</dbReference>
<dbReference type="EMBL" id="LAJE02000080">
    <property type="protein sequence ID" value="OEO32237.1"/>
    <property type="molecule type" value="Genomic_DNA"/>
</dbReference>
<dbReference type="PANTHER" id="PTHR43745">
    <property type="entry name" value="NITROREDUCTASE MJ1384-RELATED"/>
    <property type="match status" value="1"/>
</dbReference>
<evidence type="ECO:0000313" key="4">
    <source>
        <dbReference type="Proteomes" id="UP000095463"/>
    </source>
</evidence>
<dbReference type="InterPro" id="IPR052544">
    <property type="entry name" value="Bacteriocin_Proc_Enz"/>
</dbReference>
<dbReference type="Gene3D" id="3.40.109.10">
    <property type="entry name" value="NADH Oxidase"/>
    <property type="match status" value="1"/>
</dbReference>
<dbReference type="NCBIfam" id="TIGR03605">
    <property type="entry name" value="antibiot_sagB"/>
    <property type="match status" value="1"/>
</dbReference>
<dbReference type="InterPro" id="IPR054488">
    <property type="entry name" value="ThcOx_dom2"/>
</dbReference>
<feature type="domain" description="Cyanobactin oxidase ThcOx second" evidence="2">
    <location>
        <begin position="129"/>
        <end position="234"/>
    </location>
</feature>
<protein>
    <submittedName>
        <fullName evidence="3">Uncharacterized protein</fullName>
    </submittedName>
</protein>
<reference evidence="3 4" key="1">
    <citation type="journal article" date="2015" name="Genome Announc.">
        <title>Genome Assemblies of Three Soil-Associated Devosia species: D. insulae, D. limi, and D. soli.</title>
        <authorList>
            <person name="Hassan Y.I."/>
            <person name="Lepp D."/>
            <person name="Zhou T."/>
        </authorList>
    </citation>
    <scope>NUCLEOTIDE SEQUENCE [LARGE SCALE GENOMIC DNA]</scope>
    <source>
        <strain evidence="3 4">DS-56</strain>
    </source>
</reference>
<evidence type="ECO:0000259" key="2">
    <source>
        <dbReference type="Pfam" id="PF22767"/>
    </source>
</evidence>
<dbReference type="InterPro" id="IPR029479">
    <property type="entry name" value="Nitroreductase"/>
</dbReference>
<name>A0A1E5XUF8_9HYPH</name>
<dbReference type="InterPro" id="IPR000415">
    <property type="entry name" value="Nitroreductase-like"/>
</dbReference>
<dbReference type="CDD" id="cd02142">
    <property type="entry name" value="McbC_SagB-like_oxidoreductase"/>
    <property type="match status" value="1"/>
</dbReference>